<keyword evidence="2" id="KW-1003">Cell membrane</keyword>
<evidence type="ECO:0000259" key="9">
    <source>
        <dbReference type="Pfam" id="PF13231"/>
    </source>
</evidence>
<evidence type="ECO:0000256" key="6">
    <source>
        <dbReference type="ARBA" id="ARBA00022989"/>
    </source>
</evidence>
<feature type="transmembrane region" description="Helical" evidence="8">
    <location>
        <begin position="109"/>
        <end position="129"/>
    </location>
</feature>
<keyword evidence="4 10" id="KW-0808">Transferase</keyword>
<dbReference type="PATRIC" id="fig|466.6.peg.1850"/>
<feature type="domain" description="Glycosyltransferase RgtA/B/C/D-like" evidence="9">
    <location>
        <begin position="59"/>
        <end position="221"/>
    </location>
</feature>
<dbReference type="GO" id="GO:0009103">
    <property type="term" value="P:lipopolysaccharide biosynthetic process"/>
    <property type="evidence" value="ECO:0007669"/>
    <property type="project" value="UniProtKB-ARBA"/>
</dbReference>
<feature type="transmembrane region" description="Helical" evidence="8">
    <location>
        <begin position="161"/>
        <end position="187"/>
    </location>
</feature>
<dbReference type="PANTHER" id="PTHR33908:SF11">
    <property type="entry name" value="MEMBRANE PROTEIN"/>
    <property type="match status" value="1"/>
</dbReference>
<keyword evidence="6 8" id="KW-1133">Transmembrane helix</keyword>
<evidence type="ECO:0000256" key="4">
    <source>
        <dbReference type="ARBA" id="ARBA00022679"/>
    </source>
</evidence>
<feature type="transmembrane region" description="Helical" evidence="8">
    <location>
        <begin position="311"/>
        <end position="327"/>
    </location>
</feature>
<dbReference type="STRING" id="466.Lmac_1760"/>
<feature type="transmembrane region" description="Helical" evidence="8">
    <location>
        <begin position="339"/>
        <end position="356"/>
    </location>
</feature>
<dbReference type="GO" id="GO:0016763">
    <property type="term" value="F:pentosyltransferase activity"/>
    <property type="evidence" value="ECO:0007669"/>
    <property type="project" value="TreeGrafter"/>
</dbReference>
<feature type="transmembrane region" description="Helical" evidence="8">
    <location>
        <begin position="199"/>
        <end position="223"/>
    </location>
</feature>
<evidence type="ECO:0000256" key="2">
    <source>
        <dbReference type="ARBA" id="ARBA00022475"/>
    </source>
</evidence>
<evidence type="ECO:0000256" key="5">
    <source>
        <dbReference type="ARBA" id="ARBA00022692"/>
    </source>
</evidence>
<sequence>MFSKNLIKQHSWLNRPAILLFFFAVLLFFVRLFLRGSLLEIDEAEQMVMAQQLLPGYPDQPPLYSWLQYFFFKLLGRNLASLALLKSLLLFGCFYSFHQICRLYCPSVSLAWCATLSWVFIPAISLDLIKDNTHSILALFAACLTWYWFIAPSLLGKTLWYTILGLIIGIGFLSKFNYLIFLALFVFTAISLPHYRSKIINWHSLITLLIAGAIASPYFFWIAHFPNLAFRSAYKLASDHNRLLGLGYLMKTSLSFAVPSFIIIYLFFPAKQSVPLQNHLHSLLVRYHRLCFPLLVSLIFFSGMSNFETRWLIPILFLCPLLLFKQVNLTNQLKQRVKYFLILALTVQFIFLMVLIHRSHSKQKIQDEFLINQMVQAINTDHQQTKFIVADSLWLLGNFMLLRPDHYGWLLHPSTYPKLPQGNSLLVWQTSLRPIWIDFFAVKQPEISGITLIKNPKNHLVIAGYAYSSVK</sequence>
<reference evidence="10 11" key="1">
    <citation type="submission" date="2015-11" db="EMBL/GenBank/DDBJ databases">
        <title>Genomic analysis of 38 Legionella species identifies large and diverse effector repertoires.</title>
        <authorList>
            <person name="Burstein D."/>
            <person name="Amaro F."/>
            <person name="Zusman T."/>
            <person name="Lifshitz Z."/>
            <person name="Cohen O."/>
            <person name="Gilbert J.A."/>
            <person name="Pupko T."/>
            <person name="Shuman H.A."/>
            <person name="Segal G."/>
        </authorList>
    </citation>
    <scope>NUCLEOTIDE SEQUENCE [LARGE SCALE GENOMIC DNA]</scope>
    <source>
        <strain evidence="10 11">PX-1-G2-E2</strain>
    </source>
</reference>
<feature type="transmembrane region" description="Helical" evidence="8">
    <location>
        <begin position="12"/>
        <end position="34"/>
    </location>
</feature>
<name>A0A0W0W0M8_9GAMM</name>
<dbReference type="RefSeq" id="WP_058452509.1">
    <property type="nucleotide sequence ID" value="NZ_CAAAIB010000004.1"/>
</dbReference>
<keyword evidence="5 8" id="KW-0812">Transmembrane</keyword>
<protein>
    <submittedName>
        <fullName evidence="10">Glycosyl transferase</fullName>
    </submittedName>
</protein>
<evidence type="ECO:0000256" key="7">
    <source>
        <dbReference type="ARBA" id="ARBA00023136"/>
    </source>
</evidence>
<keyword evidence="3" id="KW-0328">Glycosyltransferase</keyword>
<evidence type="ECO:0000313" key="11">
    <source>
        <dbReference type="Proteomes" id="UP000054908"/>
    </source>
</evidence>
<feature type="transmembrane region" description="Helical" evidence="8">
    <location>
        <begin position="79"/>
        <end position="97"/>
    </location>
</feature>
<feature type="transmembrane region" description="Helical" evidence="8">
    <location>
        <begin position="243"/>
        <end position="267"/>
    </location>
</feature>
<dbReference type="AlphaFoldDB" id="A0A0W0W0M8"/>
<dbReference type="InterPro" id="IPR050297">
    <property type="entry name" value="LipidA_mod_glycosyltrf_83"/>
</dbReference>
<dbReference type="InterPro" id="IPR038731">
    <property type="entry name" value="RgtA/B/C-like"/>
</dbReference>
<evidence type="ECO:0000313" key="10">
    <source>
        <dbReference type="EMBL" id="KTD25989.1"/>
    </source>
</evidence>
<proteinExistence type="predicted"/>
<dbReference type="PANTHER" id="PTHR33908">
    <property type="entry name" value="MANNOSYLTRANSFERASE YKCB-RELATED"/>
    <property type="match status" value="1"/>
</dbReference>
<feature type="transmembrane region" description="Helical" evidence="8">
    <location>
        <begin position="136"/>
        <end position="155"/>
    </location>
</feature>
<dbReference type="Pfam" id="PF13231">
    <property type="entry name" value="PMT_2"/>
    <property type="match status" value="1"/>
</dbReference>
<keyword evidence="7 8" id="KW-0472">Membrane</keyword>
<dbReference type="GO" id="GO:0005886">
    <property type="term" value="C:plasma membrane"/>
    <property type="evidence" value="ECO:0007669"/>
    <property type="project" value="UniProtKB-SubCell"/>
</dbReference>
<comment type="subcellular location">
    <subcellularLocation>
        <location evidence="1">Cell membrane</location>
        <topology evidence="1">Multi-pass membrane protein</topology>
    </subcellularLocation>
</comment>
<gene>
    <name evidence="10" type="ORF">Lmac_1760</name>
</gene>
<accession>A0A0W0W0M8</accession>
<evidence type="ECO:0000256" key="8">
    <source>
        <dbReference type="SAM" id="Phobius"/>
    </source>
</evidence>
<evidence type="ECO:0000256" key="1">
    <source>
        <dbReference type="ARBA" id="ARBA00004651"/>
    </source>
</evidence>
<organism evidence="10 11">
    <name type="scientific">Legionella maceachernii</name>
    <dbReference type="NCBI Taxonomy" id="466"/>
    <lineage>
        <taxon>Bacteria</taxon>
        <taxon>Pseudomonadati</taxon>
        <taxon>Pseudomonadota</taxon>
        <taxon>Gammaproteobacteria</taxon>
        <taxon>Legionellales</taxon>
        <taxon>Legionellaceae</taxon>
        <taxon>Legionella</taxon>
    </lineage>
</organism>
<evidence type="ECO:0000256" key="3">
    <source>
        <dbReference type="ARBA" id="ARBA00022676"/>
    </source>
</evidence>
<dbReference type="Proteomes" id="UP000054908">
    <property type="component" value="Unassembled WGS sequence"/>
</dbReference>
<comment type="caution">
    <text evidence="10">The sequence shown here is derived from an EMBL/GenBank/DDBJ whole genome shotgun (WGS) entry which is preliminary data.</text>
</comment>
<dbReference type="EMBL" id="LNYL01000042">
    <property type="protein sequence ID" value="KTD25989.1"/>
    <property type="molecule type" value="Genomic_DNA"/>
</dbReference>
<dbReference type="OrthoDB" id="9153955at2"/>
<keyword evidence="11" id="KW-1185">Reference proteome</keyword>